<keyword evidence="4" id="KW-0378">Hydrolase</keyword>
<evidence type="ECO:0000256" key="2">
    <source>
        <dbReference type="SAM" id="SignalP"/>
    </source>
</evidence>
<dbReference type="EMBL" id="JAUYVI010000006">
    <property type="protein sequence ID" value="MDQ7250222.1"/>
    <property type="molecule type" value="Genomic_DNA"/>
</dbReference>
<reference evidence="5" key="1">
    <citation type="submission" date="2023-08" db="EMBL/GenBank/DDBJ databases">
        <title>Rhodospirillaceae gen. nov., a novel taxon isolated from the Yangtze River Yuezi River estuary sludge.</title>
        <authorList>
            <person name="Ruan L."/>
        </authorList>
    </citation>
    <scope>NUCLEOTIDE SEQUENCE [LARGE SCALE GENOMIC DNA]</scope>
    <source>
        <strain evidence="5">R-7</strain>
    </source>
</reference>
<dbReference type="InterPro" id="IPR050546">
    <property type="entry name" value="Glycosyl_Hydrlase_16"/>
</dbReference>
<dbReference type="InterPro" id="IPR013320">
    <property type="entry name" value="ConA-like_dom_sf"/>
</dbReference>
<evidence type="ECO:0000256" key="1">
    <source>
        <dbReference type="ARBA" id="ARBA00006865"/>
    </source>
</evidence>
<dbReference type="InterPro" id="IPR000757">
    <property type="entry name" value="Beta-glucanase-like"/>
</dbReference>
<dbReference type="GO" id="GO:0016787">
    <property type="term" value="F:hydrolase activity"/>
    <property type="evidence" value="ECO:0007669"/>
    <property type="project" value="UniProtKB-KW"/>
</dbReference>
<evidence type="ECO:0000259" key="3">
    <source>
        <dbReference type="PROSITE" id="PS51762"/>
    </source>
</evidence>
<dbReference type="RefSeq" id="WP_379959196.1">
    <property type="nucleotide sequence ID" value="NZ_JAUYVI010000006.1"/>
</dbReference>
<dbReference type="CDD" id="cd08023">
    <property type="entry name" value="GH16_laminarinase_like"/>
    <property type="match status" value="1"/>
</dbReference>
<feature type="domain" description="GH16" evidence="3">
    <location>
        <begin position="15"/>
        <end position="272"/>
    </location>
</feature>
<gene>
    <name evidence="4" type="ORF">Q8A70_21200</name>
</gene>
<dbReference type="SUPFAM" id="SSF49899">
    <property type="entry name" value="Concanavalin A-like lectins/glucanases"/>
    <property type="match status" value="1"/>
</dbReference>
<keyword evidence="5" id="KW-1185">Reference proteome</keyword>
<dbReference type="PANTHER" id="PTHR10963:SF55">
    <property type="entry name" value="GLYCOSIDE HYDROLASE FAMILY 16 PROTEIN"/>
    <property type="match status" value="1"/>
</dbReference>
<sequence>MAFVLCAMLFPMKSADAAGWIVVFQDDFNQASLDTSTWFTRFIYDNGTRDHLNDEQQRYREDGNHVLRNGILTLVAKPRNANGVYPSGMIRSRPTFRYGYFEARIKLPPGRGMFPSFWLNSDFDENGYLGWPPEIDIMEFAPNGITEFPNMVHSNLALSVPNTQGGGWIYRDSNFNAQWTFYRAPTDLTRDWHVYGMLWETDDTVTVYLDGKKLWQKTYRWLYKDGRRAGPAHILINLAVGGAWAGAGGIDNSKFPAYLQIDYVRVCQRVTNAVNQAACNPSAPKK</sequence>
<comment type="similarity">
    <text evidence="1">Belongs to the glycosyl hydrolase 16 family.</text>
</comment>
<dbReference type="PROSITE" id="PS51762">
    <property type="entry name" value="GH16_2"/>
    <property type="match status" value="1"/>
</dbReference>
<evidence type="ECO:0000313" key="4">
    <source>
        <dbReference type="EMBL" id="MDQ7250222.1"/>
    </source>
</evidence>
<dbReference type="Gene3D" id="2.60.120.200">
    <property type="match status" value="1"/>
</dbReference>
<keyword evidence="2" id="KW-0732">Signal</keyword>
<dbReference type="PANTHER" id="PTHR10963">
    <property type="entry name" value="GLYCOSYL HYDROLASE-RELATED"/>
    <property type="match status" value="1"/>
</dbReference>
<comment type="caution">
    <text evidence="4">The sequence shown here is derived from an EMBL/GenBank/DDBJ whole genome shotgun (WGS) entry which is preliminary data.</text>
</comment>
<organism evidence="4 5">
    <name type="scientific">Dongia sedimenti</name>
    <dbReference type="NCBI Taxonomy" id="3064282"/>
    <lineage>
        <taxon>Bacteria</taxon>
        <taxon>Pseudomonadati</taxon>
        <taxon>Pseudomonadota</taxon>
        <taxon>Alphaproteobacteria</taxon>
        <taxon>Rhodospirillales</taxon>
        <taxon>Dongiaceae</taxon>
        <taxon>Dongia</taxon>
    </lineage>
</organism>
<accession>A0ABU0YR78</accession>
<dbReference type="Pfam" id="PF00722">
    <property type="entry name" value="Glyco_hydro_16"/>
    <property type="match status" value="1"/>
</dbReference>
<evidence type="ECO:0000313" key="5">
    <source>
        <dbReference type="Proteomes" id="UP001230156"/>
    </source>
</evidence>
<feature type="chain" id="PRO_5045095397" evidence="2">
    <location>
        <begin position="18"/>
        <end position="286"/>
    </location>
</feature>
<feature type="signal peptide" evidence="2">
    <location>
        <begin position="1"/>
        <end position="17"/>
    </location>
</feature>
<protein>
    <submittedName>
        <fullName evidence="4">Glycoside hydrolase family 16 protein</fullName>
    </submittedName>
</protein>
<name>A0ABU0YR78_9PROT</name>
<dbReference type="Proteomes" id="UP001230156">
    <property type="component" value="Unassembled WGS sequence"/>
</dbReference>
<proteinExistence type="inferred from homology"/>